<comment type="caution">
    <text evidence="1">The sequence shown here is derived from an EMBL/GenBank/DDBJ whole genome shotgun (WGS) entry which is preliminary data.</text>
</comment>
<reference evidence="1" key="1">
    <citation type="submission" date="2023-10" db="EMBL/GenBank/DDBJ databases">
        <title>Characterization and genome sequence of Mycobacterium intracellulare ABSURDO, a novel pathogenic isolate with three colony morphotypes that vary in growth and acid-fastness.</title>
        <authorList>
            <person name="Jude B.A."/>
            <person name="Robinson R.T."/>
        </authorList>
    </citation>
    <scope>NUCLEOTIDE SEQUENCE</scope>
    <source>
        <strain evidence="1">ABSURDO Component B</strain>
    </source>
</reference>
<dbReference type="AlphaFoldDB" id="A0AAE4RHC9"/>
<dbReference type="Proteomes" id="UP001187143">
    <property type="component" value="Unassembled WGS sequence"/>
</dbReference>
<sequence length="791" mass="81269">MSVTPPDWATAVPNADIHKLPAAPNQWTPPDTTDLRKVLLQLIENALKQVVLALADSLIPDIPAFDQLQNWAENLDVAAGVQALKDKLTGIVNSTPTDIDNWLLGLLTGDSPLNPAKLGENLWPLGVFPNADCIAGSGVWVFDAGVTHTVDSTGSLRVIADGTMKAIHGVATAVAPGQQLSPSVFVRWDGYVGTGTPIQLQIKQYRRVGDVFTPMGTVTITTLAPATVTGGWAELTGVYTAPTDGSVNEIRGRIVVTQNATAGTFHFDDAGARSKLLPEWVSGLPEGLQAQLARWQALIDNLHNTITGDTSFGHTLADLADAIKSIPNDFVRGLLGPGTLGGTILGLADAIVSGAVGESGTGAGLPDVETFIGLISSWATQGRFAWEQAGIRNNRPADAGLLPSERSNFPLSAITTQFTITPGTSLIAFDYIEESMPLGAISWIGWGVDGITEFYVQAYRVNLATGELGEMIHESANIVGLLNPAATSPLGAFHTYETPAPPGVVAGDLIGYRMISVGGNHTIRGRVSGLPINTLAPIGAPAATHPVTGTPGDAPASIAKADLTWSQNVPWVGIAVDTGSSSDHHDPFQQVLTGPTTIPIADWCDHVDGIVLGEAGDGAPGGLGLYGNPGTPGSFTTVTWVRDTHFTGPTIITWDGATLSIPGFSIAGNNGANGSGVRPAFLGAPVGHGPGPLEYNGLKAIGGGDQTAVGGAGTVPGGAGNGGSWFGLYRGGGPGGPARAWIQFRKGALPGETPGSGEGDTSAPNIDALNVAISEVTAGGFTLTPTGAVDE</sequence>
<dbReference type="EMBL" id="JAWLLD010000021">
    <property type="protein sequence ID" value="MDV7014213.1"/>
    <property type="molecule type" value="Genomic_DNA"/>
</dbReference>
<evidence type="ECO:0008006" key="3">
    <source>
        <dbReference type="Google" id="ProtNLM"/>
    </source>
</evidence>
<dbReference type="Gene3D" id="2.60.120.260">
    <property type="entry name" value="Galactose-binding domain-like"/>
    <property type="match status" value="1"/>
</dbReference>
<gene>
    <name evidence="1" type="ORF">R4F53_18150</name>
</gene>
<evidence type="ECO:0000313" key="1">
    <source>
        <dbReference type="EMBL" id="MDV7014213.1"/>
    </source>
</evidence>
<protein>
    <recommendedName>
        <fullName evidence="3">Minor tail protein</fullName>
    </recommendedName>
</protein>
<evidence type="ECO:0000313" key="2">
    <source>
        <dbReference type="Proteomes" id="UP001187143"/>
    </source>
</evidence>
<accession>A0AAE4RHC9</accession>
<proteinExistence type="predicted"/>
<organism evidence="1 2">
    <name type="scientific">Mycobacterium intracellulare</name>
    <dbReference type="NCBI Taxonomy" id="1767"/>
    <lineage>
        <taxon>Bacteria</taxon>
        <taxon>Bacillati</taxon>
        <taxon>Actinomycetota</taxon>
        <taxon>Actinomycetes</taxon>
        <taxon>Mycobacteriales</taxon>
        <taxon>Mycobacteriaceae</taxon>
        <taxon>Mycobacterium</taxon>
        <taxon>Mycobacterium avium complex (MAC)</taxon>
    </lineage>
</organism>
<name>A0AAE4RHC9_MYCIT</name>
<dbReference type="RefSeq" id="WP_317728737.1">
    <property type="nucleotide sequence ID" value="NZ_JAWLLC010000033.1"/>
</dbReference>